<reference evidence="6" key="2">
    <citation type="journal article" date="2023" name="BMC Genomics">
        <title>Pest status, molecular evolution, and epigenetic factors derived from the genome assembly of Frankliniella fusca, a thysanopteran phytovirus vector.</title>
        <authorList>
            <person name="Catto M.A."/>
            <person name="Labadie P.E."/>
            <person name="Jacobson A.L."/>
            <person name="Kennedy G.G."/>
            <person name="Srinivasan R."/>
            <person name="Hunt B.G."/>
        </authorList>
    </citation>
    <scope>NUCLEOTIDE SEQUENCE</scope>
    <source>
        <strain evidence="6">PL_HMW_Pooled</strain>
    </source>
</reference>
<evidence type="ECO:0000256" key="4">
    <source>
        <dbReference type="ARBA" id="ARBA00023228"/>
    </source>
</evidence>
<accession>A0AAE1LCL8</accession>
<comment type="similarity">
    <text evidence="2">Belongs to the BORCS8 family.</text>
</comment>
<dbReference type="GO" id="GO:0099078">
    <property type="term" value="C:BORC complex"/>
    <property type="evidence" value="ECO:0007669"/>
    <property type="project" value="TreeGrafter"/>
</dbReference>
<comment type="caution">
    <text evidence="6">The sequence shown here is derived from an EMBL/GenBank/DDBJ whole genome shotgun (WGS) entry which is preliminary data.</text>
</comment>
<keyword evidence="7" id="KW-1185">Reference proteome</keyword>
<sequence length="259" mass="29821">MICYLSIRKFTSSMVFNISFILLAYFYHKILLFKTSWPWNIGNHKSDRLVISFTYALGLETLHPKQTLTNTSGQVTAFICRHRSKLTETLPFFSVKSQCNVLKFQNKCRGSRVEMASLPLDSELETRIKKGTEKISENMHIVANEPSLAFYRLQEHVRKSLPPMVEKRVEVLHLNQDLQGCLYDVEYGVSAVKSIEKAQTSFSNMKDLMKSALAFKQQLKQEEMKRNKKELTSSSVYRRLSAHISLDHTRSARTVGNTT</sequence>
<comment type="subcellular location">
    <subcellularLocation>
        <location evidence="1">Lysosome membrane</location>
    </subcellularLocation>
</comment>
<dbReference type="GO" id="GO:0005765">
    <property type="term" value="C:lysosomal membrane"/>
    <property type="evidence" value="ECO:0007669"/>
    <property type="project" value="UniProtKB-SubCell"/>
</dbReference>
<evidence type="ECO:0000256" key="2">
    <source>
        <dbReference type="ARBA" id="ARBA00010463"/>
    </source>
</evidence>
<dbReference type="PANTHER" id="PTHR21146">
    <property type="entry name" value="MEF2B PROTEIN"/>
    <property type="match status" value="1"/>
</dbReference>
<keyword evidence="3 5" id="KW-0472">Membrane</keyword>
<dbReference type="InterPro" id="IPR019320">
    <property type="entry name" value="BORCS8"/>
</dbReference>
<gene>
    <name evidence="6" type="ORF">KUF71_005351</name>
</gene>
<protein>
    <submittedName>
        <fullName evidence="6">BLOC-1-related complex subunit 8-like protein</fullName>
    </submittedName>
</protein>
<feature type="transmembrane region" description="Helical" evidence="5">
    <location>
        <begin position="6"/>
        <end position="27"/>
    </location>
</feature>
<organism evidence="6 7">
    <name type="scientific">Frankliniella fusca</name>
    <dbReference type="NCBI Taxonomy" id="407009"/>
    <lineage>
        <taxon>Eukaryota</taxon>
        <taxon>Metazoa</taxon>
        <taxon>Ecdysozoa</taxon>
        <taxon>Arthropoda</taxon>
        <taxon>Hexapoda</taxon>
        <taxon>Insecta</taxon>
        <taxon>Pterygota</taxon>
        <taxon>Neoptera</taxon>
        <taxon>Paraneoptera</taxon>
        <taxon>Thysanoptera</taxon>
        <taxon>Terebrantia</taxon>
        <taxon>Thripoidea</taxon>
        <taxon>Thripidae</taxon>
        <taxon>Frankliniella</taxon>
    </lineage>
</organism>
<evidence type="ECO:0000256" key="3">
    <source>
        <dbReference type="ARBA" id="ARBA00023136"/>
    </source>
</evidence>
<evidence type="ECO:0000256" key="5">
    <source>
        <dbReference type="SAM" id="Phobius"/>
    </source>
</evidence>
<evidence type="ECO:0000256" key="1">
    <source>
        <dbReference type="ARBA" id="ARBA00004656"/>
    </source>
</evidence>
<name>A0AAE1LCL8_9NEOP</name>
<dbReference type="Pfam" id="PF10167">
    <property type="entry name" value="BORCS8"/>
    <property type="match status" value="1"/>
</dbReference>
<dbReference type="AlphaFoldDB" id="A0AAE1LCL8"/>
<evidence type="ECO:0000313" key="6">
    <source>
        <dbReference type="EMBL" id="KAK3914555.1"/>
    </source>
</evidence>
<keyword evidence="5" id="KW-0812">Transmembrane</keyword>
<reference evidence="6" key="1">
    <citation type="submission" date="2021-07" db="EMBL/GenBank/DDBJ databases">
        <authorList>
            <person name="Catto M.A."/>
            <person name="Jacobson A."/>
            <person name="Kennedy G."/>
            <person name="Labadie P."/>
            <person name="Hunt B.G."/>
            <person name="Srinivasan R."/>
        </authorList>
    </citation>
    <scope>NUCLEOTIDE SEQUENCE</scope>
    <source>
        <strain evidence="6">PL_HMW_Pooled</strain>
        <tissue evidence="6">Head</tissue>
    </source>
</reference>
<dbReference type="PANTHER" id="PTHR21146:SF0">
    <property type="entry name" value="BLOC-1-RELATED COMPLEX SUBUNIT 8"/>
    <property type="match status" value="1"/>
</dbReference>
<evidence type="ECO:0000313" key="7">
    <source>
        <dbReference type="Proteomes" id="UP001219518"/>
    </source>
</evidence>
<dbReference type="EMBL" id="JAHWGI010000383">
    <property type="protein sequence ID" value="KAK3914555.1"/>
    <property type="molecule type" value="Genomic_DNA"/>
</dbReference>
<keyword evidence="5" id="KW-1133">Transmembrane helix</keyword>
<dbReference type="Proteomes" id="UP001219518">
    <property type="component" value="Unassembled WGS sequence"/>
</dbReference>
<keyword evidence="4" id="KW-0458">Lysosome</keyword>
<proteinExistence type="inferred from homology"/>